<name>A0ACD5H1C6_9CYAN</name>
<keyword evidence="2" id="KW-1185">Reference proteome</keyword>
<accession>A0ACD5H1C6</accession>
<evidence type="ECO:0000313" key="2">
    <source>
        <dbReference type="Proteomes" id="UP000095472"/>
    </source>
</evidence>
<evidence type="ECO:0000313" key="1">
    <source>
        <dbReference type="EMBL" id="XPM66690.1"/>
    </source>
</evidence>
<dbReference type="EMBL" id="CP182909">
    <property type="protein sequence ID" value="XPM66690.1"/>
    <property type="molecule type" value="Genomic_DNA"/>
</dbReference>
<protein>
    <submittedName>
        <fullName evidence="1">Uncharacterized protein</fullName>
    </submittedName>
</protein>
<gene>
    <name evidence="1" type="ORF">BH720_016375</name>
</gene>
<reference evidence="1 2" key="1">
    <citation type="journal article" date="2016" name="Genome Announc.">
        <title>Draft Genome Sequence of the Thermotolerant Cyanobacterium Desertifilum sp. IPPAS B-1220.</title>
        <authorList>
            <person name="Mironov K.S."/>
            <person name="Sinetova M.A."/>
            <person name="Bolatkhan K."/>
            <person name="Zayadan B.K."/>
            <person name="Ustinova V.V."/>
            <person name="Kupriyanova E.V."/>
            <person name="Skrypnik A.N."/>
            <person name="Gogoleva N.E."/>
            <person name="Gogolev Y.V."/>
            <person name="Los D.A."/>
        </authorList>
    </citation>
    <scope>NUCLEOTIDE SEQUENCE [LARGE SCALE GENOMIC DNA]</scope>
    <source>
        <strain evidence="1 2">IPPAS B-1220</strain>
    </source>
</reference>
<sequence>MEDLPRQVRICQNTSCRKLGSAKVLAAFQALPVEGVEILATRCLGQCGNGTDGFGLTRRHLVWWGTSR</sequence>
<dbReference type="Proteomes" id="UP000095472">
    <property type="component" value="Chromosome"/>
</dbReference>
<organism evidence="1 2">
    <name type="scientific">Desertifilum tharense IPPAS B-1220</name>
    <dbReference type="NCBI Taxonomy" id="1781255"/>
    <lineage>
        <taxon>Bacteria</taxon>
        <taxon>Bacillati</taxon>
        <taxon>Cyanobacteriota</taxon>
        <taxon>Cyanophyceae</taxon>
        <taxon>Desertifilales</taxon>
        <taxon>Desertifilaceae</taxon>
        <taxon>Desertifilum</taxon>
    </lineage>
</organism>
<proteinExistence type="predicted"/>